<proteinExistence type="predicted"/>
<dbReference type="EMBL" id="CAJVQB010031390">
    <property type="protein sequence ID" value="CAG8816830.1"/>
    <property type="molecule type" value="Genomic_DNA"/>
</dbReference>
<dbReference type="Proteomes" id="UP000789901">
    <property type="component" value="Unassembled WGS sequence"/>
</dbReference>
<keyword evidence="2" id="KW-1185">Reference proteome</keyword>
<evidence type="ECO:0000313" key="2">
    <source>
        <dbReference type="Proteomes" id="UP000789901"/>
    </source>
</evidence>
<protein>
    <submittedName>
        <fullName evidence="1">24312_t:CDS:1</fullName>
    </submittedName>
</protein>
<accession>A0ABN7W6Y4</accession>
<sequence length="207" mass="24232">MDQMLLDIDTSNNKSCILVAKEELTTYILWNLPQPFNNEQVKRLIGRYSKVQEIHWTCGKFSKQAYIILSIKNKRSKKMLEDSWVLPIRKKLTRITVEDNQGEDLELNIKRITHKNNLGNKNKERSGCYKTESLNTMLQEILYRLEKIKNSYSTSRATATLGIEGVYRKTQVAKDISKKEGLREQILKKKKQNISQTIKGIWQRIDL</sequence>
<name>A0ABN7W6Y4_GIGMA</name>
<organism evidence="1 2">
    <name type="scientific">Gigaspora margarita</name>
    <dbReference type="NCBI Taxonomy" id="4874"/>
    <lineage>
        <taxon>Eukaryota</taxon>
        <taxon>Fungi</taxon>
        <taxon>Fungi incertae sedis</taxon>
        <taxon>Mucoromycota</taxon>
        <taxon>Glomeromycotina</taxon>
        <taxon>Glomeromycetes</taxon>
        <taxon>Diversisporales</taxon>
        <taxon>Gigasporaceae</taxon>
        <taxon>Gigaspora</taxon>
    </lineage>
</organism>
<reference evidence="1 2" key="1">
    <citation type="submission" date="2021-06" db="EMBL/GenBank/DDBJ databases">
        <authorList>
            <person name="Kallberg Y."/>
            <person name="Tangrot J."/>
            <person name="Rosling A."/>
        </authorList>
    </citation>
    <scope>NUCLEOTIDE SEQUENCE [LARGE SCALE GENOMIC DNA]</scope>
    <source>
        <strain evidence="1 2">120-4 pot B 10/14</strain>
    </source>
</reference>
<comment type="caution">
    <text evidence="1">The sequence shown here is derived from an EMBL/GenBank/DDBJ whole genome shotgun (WGS) entry which is preliminary data.</text>
</comment>
<gene>
    <name evidence="1" type="ORF">GMARGA_LOCUS26645</name>
</gene>
<evidence type="ECO:0000313" key="1">
    <source>
        <dbReference type="EMBL" id="CAG8816830.1"/>
    </source>
</evidence>